<reference evidence="2" key="1">
    <citation type="journal article" date="2014" name="Front. Microbiol.">
        <title>High frequency of phylogenetically diverse reductive dehalogenase-homologous genes in deep subseafloor sedimentary metagenomes.</title>
        <authorList>
            <person name="Kawai M."/>
            <person name="Futagami T."/>
            <person name="Toyoda A."/>
            <person name="Takaki Y."/>
            <person name="Nishi S."/>
            <person name="Hori S."/>
            <person name="Arai W."/>
            <person name="Tsubouchi T."/>
            <person name="Morono Y."/>
            <person name="Uchiyama I."/>
            <person name="Ito T."/>
            <person name="Fujiyama A."/>
            <person name="Inagaki F."/>
            <person name="Takami H."/>
        </authorList>
    </citation>
    <scope>NUCLEOTIDE SEQUENCE</scope>
    <source>
        <strain evidence="2">Expedition CK06-06</strain>
    </source>
</reference>
<dbReference type="EMBL" id="BARW01006062">
    <property type="protein sequence ID" value="GAI85835.1"/>
    <property type="molecule type" value="Genomic_DNA"/>
</dbReference>
<evidence type="ECO:0000256" key="1">
    <source>
        <dbReference type="SAM" id="Phobius"/>
    </source>
</evidence>
<comment type="caution">
    <text evidence="2">The sequence shown here is derived from an EMBL/GenBank/DDBJ whole genome shotgun (WGS) entry which is preliminary data.</text>
</comment>
<gene>
    <name evidence="2" type="ORF">S12H4_12685</name>
</gene>
<organism evidence="2">
    <name type="scientific">marine sediment metagenome</name>
    <dbReference type="NCBI Taxonomy" id="412755"/>
    <lineage>
        <taxon>unclassified sequences</taxon>
        <taxon>metagenomes</taxon>
        <taxon>ecological metagenomes</taxon>
    </lineage>
</organism>
<accession>X1TE01</accession>
<name>X1TE01_9ZZZZ</name>
<dbReference type="AlphaFoldDB" id="X1TE01"/>
<feature type="transmembrane region" description="Helical" evidence="1">
    <location>
        <begin position="15"/>
        <end position="36"/>
    </location>
</feature>
<keyword evidence="1" id="KW-1133">Transmembrane helix</keyword>
<feature type="non-terminal residue" evidence="2">
    <location>
        <position position="64"/>
    </location>
</feature>
<sequence>MIYQFDFTESFLRPLAEFAGFFTLVLGAMWLVYAVYEAKRRGSVKNRKVEDWNFDVTKFLKFFT</sequence>
<keyword evidence="1" id="KW-0472">Membrane</keyword>
<protein>
    <submittedName>
        <fullName evidence="2">Uncharacterized protein</fullName>
    </submittedName>
</protein>
<evidence type="ECO:0000313" key="2">
    <source>
        <dbReference type="EMBL" id="GAI85835.1"/>
    </source>
</evidence>
<proteinExistence type="predicted"/>
<keyword evidence="1" id="KW-0812">Transmembrane</keyword>